<feature type="transmembrane region" description="Helical" evidence="1">
    <location>
        <begin position="113"/>
        <end position="146"/>
    </location>
</feature>
<feature type="transmembrane region" description="Helical" evidence="1">
    <location>
        <begin position="308"/>
        <end position="330"/>
    </location>
</feature>
<protein>
    <submittedName>
        <fullName evidence="3">DUF418 domain-containing protein</fullName>
    </submittedName>
</protein>
<organism evidence="3 4">
    <name type="scientific">Pyxidicoccus fallax</name>
    <dbReference type="NCBI Taxonomy" id="394095"/>
    <lineage>
        <taxon>Bacteria</taxon>
        <taxon>Pseudomonadati</taxon>
        <taxon>Myxococcota</taxon>
        <taxon>Myxococcia</taxon>
        <taxon>Myxococcales</taxon>
        <taxon>Cystobacterineae</taxon>
        <taxon>Myxococcaceae</taxon>
        <taxon>Pyxidicoccus</taxon>
    </lineage>
</organism>
<reference evidence="3 4" key="1">
    <citation type="submission" date="2020-04" db="EMBL/GenBank/DDBJ databases">
        <title>Draft genome of Pyxidicoccus fallax type strain.</title>
        <authorList>
            <person name="Whitworth D.E."/>
        </authorList>
    </citation>
    <scope>NUCLEOTIDE SEQUENCE [LARGE SCALE GENOMIC DNA]</scope>
    <source>
        <strain evidence="3 4">DSM 14698</strain>
    </source>
</reference>
<keyword evidence="1" id="KW-0812">Transmembrane</keyword>
<feature type="transmembrane region" description="Helical" evidence="1">
    <location>
        <begin position="153"/>
        <end position="173"/>
    </location>
</feature>
<dbReference type="PANTHER" id="PTHR30590">
    <property type="entry name" value="INNER MEMBRANE PROTEIN"/>
    <property type="match status" value="1"/>
</dbReference>
<feature type="transmembrane region" description="Helical" evidence="1">
    <location>
        <begin position="350"/>
        <end position="368"/>
    </location>
</feature>
<evidence type="ECO:0000259" key="2">
    <source>
        <dbReference type="Pfam" id="PF04235"/>
    </source>
</evidence>
<dbReference type="Pfam" id="PF04235">
    <property type="entry name" value="DUF418"/>
    <property type="match status" value="1"/>
</dbReference>
<feature type="transmembrane region" description="Helical" evidence="1">
    <location>
        <begin position="266"/>
        <end position="288"/>
    </location>
</feature>
<comment type="caution">
    <text evidence="3">The sequence shown here is derived from an EMBL/GenBank/DDBJ whole genome shotgun (WGS) entry which is preliminary data.</text>
</comment>
<keyword evidence="1" id="KW-0472">Membrane</keyword>
<name>A0A848LDM6_9BACT</name>
<dbReference type="EMBL" id="JABBJJ010000090">
    <property type="protein sequence ID" value="NMO17190.1"/>
    <property type="molecule type" value="Genomic_DNA"/>
</dbReference>
<keyword evidence="1" id="KW-1133">Transmembrane helix</keyword>
<feature type="transmembrane region" description="Helical" evidence="1">
    <location>
        <begin position="228"/>
        <end position="246"/>
    </location>
</feature>
<dbReference type="AlphaFoldDB" id="A0A848LDM6"/>
<sequence>MADTPPPAPDAGAPRPVDAAERIVLLDVLRGFALCGVFVSNTVTQFSGQLFLPSQGNAANAPLESALDTLFGVLVNGKFLTLLTFLFGLGFSIQLSRTEERGAPIVPLYSRRLAVLLLFGLAHLLCFWHGDILHLYAVLGFCLLAFRRHSDRAVLAWCAGLLIAVPLLIPAFTRLGPLLALGPEAAAALSRATRASDAELREQTFAALTSGTFLHAQLASARYAVLTAWKPIAAVNAAVILGKFLLGMLAGRHRLLHDVPRRRSWLLKLLGGGGVLGALGTGAVTLILDLRARGLVDPVTAPWMFTMAWLHEVGFVGLAATYVTGLALLFQRPAWRRRLAVLAPVGRMALTTYLTQTVVSLLLFNGYGLGLMGRLPTSRLIGLALAVFAAQVALSHLWLARFHFGPVEWLWRSLTYGPLPLRRRPAPAPGAAVS</sequence>
<feature type="domain" description="DUF418" evidence="2">
    <location>
        <begin position="250"/>
        <end position="417"/>
    </location>
</feature>
<evidence type="ECO:0000313" key="3">
    <source>
        <dbReference type="EMBL" id="NMO17190.1"/>
    </source>
</evidence>
<keyword evidence="4" id="KW-1185">Reference proteome</keyword>
<feature type="transmembrane region" description="Helical" evidence="1">
    <location>
        <begin position="380"/>
        <end position="400"/>
    </location>
</feature>
<feature type="transmembrane region" description="Helical" evidence="1">
    <location>
        <begin position="70"/>
        <end position="93"/>
    </location>
</feature>
<proteinExistence type="predicted"/>
<dbReference type="PANTHER" id="PTHR30590:SF2">
    <property type="entry name" value="INNER MEMBRANE PROTEIN"/>
    <property type="match status" value="1"/>
</dbReference>
<dbReference type="InterPro" id="IPR007349">
    <property type="entry name" value="DUF418"/>
</dbReference>
<dbReference type="RefSeq" id="WP_169346472.1">
    <property type="nucleotide sequence ID" value="NZ_JABBJJ010000090.1"/>
</dbReference>
<evidence type="ECO:0000313" key="4">
    <source>
        <dbReference type="Proteomes" id="UP000518300"/>
    </source>
</evidence>
<accession>A0A848LDM6</accession>
<dbReference type="InterPro" id="IPR052529">
    <property type="entry name" value="Bact_Transport_Assoc"/>
</dbReference>
<dbReference type="Proteomes" id="UP000518300">
    <property type="component" value="Unassembled WGS sequence"/>
</dbReference>
<evidence type="ECO:0000256" key="1">
    <source>
        <dbReference type="SAM" id="Phobius"/>
    </source>
</evidence>
<gene>
    <name evidence="3" type="ORF">HG543_20330</name>
</gene>